<comment type="caution">
    <text evidence="2">The sequence shown here is derived from an EMBL/GenBank/DDBJ whole genome shotgun (WGS) entry which is preliminary data.</text>
</comment>
<dbReference type="Pfam" id="PF05063">
    <property type="entry name" value="MT-A70"/>
    <property type="match status" value="1"/>
</dbReference>
<dbReference type="PANTHER" id="PTHR12829">
    <property type="entry name" value="N6-ADENOSINE-METHYLTRANSFERASE"/>
    <property type="match status" value="1"/>
</dbReference>
<dbReference type="PANTHER" id="PTHR12829:SF4">
    <property type="entry name" value="N(6)-ADENINE-SPECIFIC METHYLTRANSFERASE METTL4"/>
    <property type="match status" value="1"/>
</dbReference>
<comment type="similarity">
    <text evidence="1">Belongs to the MT-A70-like family.</text>
</comment>
<dbReference type="GO" id="GO:0005634">
    <property type="term" value="C:nucleus"/>
    <property type="evidence" value="ECO:0007669"/>
    <property type="project" value="TreeGrafter"/>
</dbReference>
<dbReference type="EMBL" id="JARGDH010000001">
    <property type="protein sequence ID" value="KAL0278523.1"/>
    <property type="molecule type" value="Genomic_DNA"/>
</dbReference>
<evidence type="ECO:0000256" key="1">
    <source>
        <dbReference type="PROSITE-ProRule" id="PRU00489"/>
    </source>
</evidence>
<proteinExistence type="inferred from homology"/>
<protein>
    <recommendedName>
        <fullName evidence="3">Methyltransferase-like protein 4</fullName>
    </recommendedName>
</protein>
<sequence>MAVIASNSQGWIICHETYIKKVYCKTKHNESLCSYEFNPALFDICEPFRKSKNQNQDSDTEVNVVEAAYKSLYELFVINESSEKASNTEARKIANNFYDNIRYPDGSLRGENDNDEAVLETVGNDKYLFPKKCIFYSYDIKDINIHLKDALYHFILLDPPWWNKFIRRKRKANSNFGYNMMYDIDLQHIPINQLLHDDGLVGIWCTNAPSHINAVLTKIFPAWNIKFLSQWFWLKITKDGKPICAFSEPHGKHPYERIMFGVKQNSVRQYSNPENNKVFMSAPSAIHSHKPPVCELLKDCIPQNANCLELFARYLLPHWTSYGNEVLKLQHFSLYTSVTNK</sequence>
<accession>A0AAW2IA20</accession>
<dbReference type="GO" id="GO:0008168">
    <property type="term" value="F:methyltransferase activity"/>
    <property type="evidence" value="ECO:0007669"/>
    <property type="project" value="TreeGrafter"/>
</dbReference>
<name>A0AAW2IA20_9NEOP</name>
<evidence type="ECO:0008006" key="3">
    <source>
        <dbReference type="Google" id="ProtNLM"/>
    </source>
</evidence>
<reference evidence="2" key="1">
    <citation type="journal article" date="2024" name="Gigascience">
        <title>Chromosome-level genome of the poultry shaft louse Menopon gallinae provides insight into the host-switching and adaptive evolution of parasitic lice.</title>
        <authorList>
            <person name="Xu Y."/>
            <person name="Ma L."/>
            <person name="Liu S."/>
            <person name="Liang Y."/>
            <person name="Liu Q."/>
            <person name="He Z."/>
            <person name="Tian L."/>
            <person name="Duan Y."/>
            <person name="Cai W."/>
            <person name="Li H."/>
            <person name="Song F."/>
        </authorList>
    </citation>
    <scope>NUCLEOTIDE SEQUENCE</scope>
    <source>
        <strain evidence="2">Cailab_2023a</strain>
    </source>
</reference>
<organism evidence="2">
    <name type="scientific">Menopon gallinae</name>
    <name type="common">poultry shaft louse</name>
    <dbReference type="NCBI Taxonomy" id="328185"/>
    <lineage>
        <taxon>Eukaryota</taxon>
        <taxon>Metazoa</taxon>
        <taxon>Ecdysozoa</taxon>
        <taxon>Arthropoda</taxon>
        <taxon>Hexapoda</taxon>
        <taxon>Insecta</taxon>
        <taxon>Pterygota</taxon>
        <taxon>Neoptera</taxon>
        <taxon>Paraneoptera</taxon>
        <taxon>Psocodea</taxon>
        <taxon>Troctomorpha</taxon>
        <taxon>Phthiraptera</taxon>
        <taxon>Amblycera</taxon>
        <taxon>Menoponidae</taxon>
        <taxon>Menopon</taxon>
    </lineage>
</organism>
<gene>
    <name evidence="2" type="ORF">PYX00_000329</name>
</gene>
<dbReference type="PROSITE" id="PS51143">
    <property type="entry name" value="MT_A70"/>
    <property type="match status" value="1"/>
</dbReference>
<dbReference type="InterPro" id="IPR029063">
    <property type="entry name" value="SAM-dependent_MTases_sf"/>
</dbReference>
<evidence type="ECO:0000313" key="2">
    <source>
        <dbReference type="EMBL" id="KAL0278523.1"/>
    </source>
</evidence>
<dbReference type="InterPro" id="IPR007757">
    <property type="entry name" value="MT-A70-like"/>
</dbReference>
<dbReference type="SUPFAM" id="SSF53335">
    <property type="entry name" value="S-adenosyl-L-methionine-dependent methyltransferases"/>
    <property type="match status" value="1"/>
</dbReference>
<dbReference type="AlphaFoldDB" id="A0AAW2IA20"/>